<organism evidence="5 6">
    <name type="scientific">Deminuibacter soli</name>
    <dbReference type="NCBI Taxonomy" id="2291815"/>
    <lineage>
        <taxon>Bacteria</taxon>
        <taxon>Pseudomonadati</taxon>
        <taxon>Bacteroidota</taxon>
        <taxon>Chitinophagia</taxon>
        <taxon>Chitinophagales</taxon>
        <taxon>Chitinophagaceae</taxon>
        <taxon>Deminuibacter</taxon>
    </lineage>
</organism>
<dbReference type="Pfam" id="PF13439">
    <property type="entry name" value="Glyco_transf_4"/>
    <property type="match status" value="1"/>
</dbReference>
<dbReference type="PANTHER" id="PTHR12526">
    <property type="entry name" value="GLYCOSYLTRANSFERASE"/>
    <property type="match status" value="1"/>
</dbReference>
<name>A0A3E1NCP1_9BACT</name>
<evidence type="ECO:0000313" key="6">
    <source>
        <dbReference type="Proteomes" id="UP000261284"/>
    </source>
</evidence>
<evidence type="ECO:0000313" key="5">
    <source>
        <dbReference type="EMBL" id="RFM25611.1"/>
    </source>
</evidence>
<dbReference type="Proteomes" id="UP000261284">
    <property type="component" value="Unassembled WGS sequence"/>
</dbReference>
<protein>
    <submittedName>
        <fullName evidence="5">Glycosyltransferase</fullName>
    </submittedName>
</protein>
<dbReference type="GO" id="GO:0016757">
    <property type="term" value="F:glycosyltransferase activity"/>
    <property type="evidence" value="ECO:0007669"/>
    <property type="project" value="UniProtKB-KW"/>
</dbReference>
<evidence type="ECO:0000256" key="1">
    <source>
        <dbReference type="ARBA" id="ARBA00022676"/>
    </source>
</evidence>
<dbReference type="AlphaFoldDB" id="A0A3E1NCP1"/>
<gene>
    <name evidence="5" type="ORF">DXN05_24045</name>
</gene>
<comment type="caution">
    <text evidence="5">The sequence shown here is derived from an EMBL/GenBank/DDBJ whole genome shotgun (WGS) entry which is preliminary data.</text>
</comment>
<feature type="domain" description="Glycosyltransferase subfamily 4-like N-terminal" evidence="4">
    <location>
        <begin position="15"/>
        <end position="166"/>
    </location>
</feature>
<dbReference type="Gene3D" id="3.40.50.2000">
    <property type="entry name" value="Glycogen Phosphorylase B"/>
    <property type="match status" value="2"/>
</dbReference>
<dbReference type="InterPro" id="IPR001296">
    <property type="entry name" value="Glyco_trans_1"/>
</dbReference>
<keyword evidence="2 5" id="KW-0808">Transferase</keyword>
<keyword evidence="6" id="KW-1185">Reference proteome</keyword>
<dbReference type="SUPFAM" id="SSF53756">
    <property type="entry name" value="UDP-Glycosyltransferase/glycogen phosphorylase"/>
    <property type="match status" value="1"/>
</dbReference>
<proteinExistence type="predicted"/>
<evidence type="ECO:0000256" key="2">
    <source>
        <dbReference type="ARBA" id="ARBA00022679"/>
    </source>
</evidence>
<keyword evidence="1" id="KW-0328">Glycosyltransferase</keyword>
<dbReference type="PANTHER" id="PTHR12526:SF510">
    <property type="entry name" value="D-INOSITOL 3-PHOSPHATE GLYCOSYLTRANSFERASE"/>
    <property type="match status" value="1"/>
</dbReference>
<dbReference type="RefSeq" id="WP_116849865.1">
    <property type="nucleotide sequence ID" value="NZ_QTJU01000018.1"/>
</dbReference>
<evidence type="ECO:0000259" key="3">
    <source>
        <dbReference type="Pfam" id="PF00534"/>
    </source>
</evidence>
<dbReference type="InterPro" id="IPR028098">
    <property type="entry name" value="Glyco_trans_4-like_N"/>
</dbReference>
<dbReference type="Pfam" id="PF00534">
    <property type="entry name" value="Glycos_transf_1"/>
    <property type="match status" value="1"/>
</dbReference>
<dbReference type="OrthoDB" id="9771846at2"/>
<dbReference type="EMBL" id="QTJU01000018">
    <property type="protein sequence ID" value="RFM25611.1"/>
    <property type="molecule type" value="Genomic_DNA"/>
</dbReference>
<accession>A0A3E1NCP1</accession>
<evidence type="ECO:0000259" key="4">
    <source>
        <dbReference type="Pfam" id="PF13439"/>
    </source>
</evidence>
<sequence length="373" mass="41968">MSNIVIISPAHPLRGGIAASGERLARQLQQDGHQVTIFTFSLQYPGFMFPGTTQYSSEPAPAGLNIRVCINSINPFNWISTGLQLKRLRPDVIIVRYWLPLMGPCLGTILRIARSNRHTKVVCLADNVKPHEKRAGDKPFTRYFMQPVDAFVTMSDKVLRDLREFTQKKAALVNHPIYDQFGELLPKTQAREHLQLDANDKIILFFGFIRQYKGLDLLLRAMATDAVRNAGIKLLVAGEFYDDANTYHQLISELNIGDRVLLHTDFIPDSEVKYYLCATDFVAQPYRNATQSGVTPLAYHFEKPMLVTNVGGLPDTVPDGKVGVVTAPEPLAIANGILRLYQLGEQHFLPYLKEEKKKYSWKTLADTLLALVQ</sequence>
<reference evidence="5 6" key="1">
    <citation type="submission" date="2018-08" db="EMBL/GenBank/DDBJ databases">
        <title>Chitinophagaceae sp. K23C18032701, a novel bacterium isolated from forest soil.</title>
        <authorList>
            <person name="Wang C."/>
        </authorList>
    </citation>
    <scope>NUCLEOTIDE SEQUENCE [LARGE SCALE GENOMIC DNA]</scope>
    <source>
        <strain evidence="5 6">K23C18032701</strain>
    </source>
</reference>
<feature type="domain" description="Glycosyl transferase family 1" evidence="3">
    <location>
        <begin position="188"/>
        <end position="345"/>
    </location>
</feature>